<dbReference type="EMBL" id="SOIZ01000286">
    <property type="protein sequence ID" value="TET60724.1"/>
    <property type="molecule type" value="Genomic_DNA"/>
</dbReference>
<reference evidence="1 2" key="1">
    <citation type="submission" date="2019-03" db="EMBL/GenBank/DDBJ databases">
        <title>Metabolic potential of uncultured bacteria and archaea associated with petroleum seepage in deep-sea sediments.</title>
        <authorList>
            <person name="Dong X."/>
            <person name="Hubert C."/>
        </authorList>
    </citation>
    <scope>NUCLEOTIDE SEQUENCE [LARGE SCALE GENOMIC DNA]</scope>
    <source>
        <strain evidence="1">E29_bin52</strain>
    </source>
</reference>
<sequence length="424" mass="50113">MFPGCQEGGTPAMEILYQEIYKMKAVEARKRVIKTWKETKSIRKTAKLWGTSRLVVRKWLRRYKEKGEKGLEDVSRRPKRSPKRTPLPIEEKVLRMRKEKGYGRRRIAWFLLREEKIEISENTITHILRRAGLGRKRKQRKVFYPAKWAYDEDIPFKLAQVDTKDIYDKGTLGTLTWTHITRKHLPRYQWTFCEGRTRIRFLAFSRKLHLTNGLCFVALVMSWLRAFGIEERVFWQEDWGQEWGGDNPEKLRKLDATYYRPYGAVLGRAPKERHGYQGRVERSHRTDDEEFYIPLLLSIKNESELLHYARKWLYWYNVKRPHFGKDMGCKPPFEKLKEFYCNLPEQFALLPPIILDDVSTFWAIRGGNDLLTPYSKFLALTLFILCISWQDTSIAGVLPLLSLGGISPEGHNRAGIKEEIPLHY</sequence>
<dbReference type="Pfam" id="PF13565">
    <property type="entry name" value="HTH_32"/>
    <property type="match status" value="1"/>
</dbReference>
<name>A0A523W121_UNCAE</name>
<dbReference type="AlphaFoldDB" id="A0A523W121"/>
<evidence type="ECO:0000313" key="1">
    <source>
        <dbReference type="EMBL" id="TET60724.1"/>
    </source>
</evidence>
<dbReference type="SUPFAM" id="SSF46689">
    <property type="entry name" value="Homeodomain-like"/>
    <property type="match status" value="1"/>
</dbReference>
<organism evidence="1 2">
    <name type="scientific">Aerophobetes bacterium</name>
    <dbReference type="NCBI Taxonomy" id="2030807"/>
    <lineage>
        <taxon>Bacteria</taxon>
        <taxon>Candidatus Aerophobota</taxon>
    </lineage>
</organism>
<proteinExistence type="predicted"/>
<gene>
    <name evidence="1" type="ORF">E3J48_06370</name>
</gene>
<dbReference type="InterPro" id="IPR009057">
    <property type="entry name" value="Homeodomain-like_sf"/>
</dbReference>
<evidence type="ECO:0000313" key="2">
    <source>
        <dbReference type="Proteomes" id="UP000319130"/>
    </source>
</evidence>
<accession>A0A523W121</accession>
<dbReference type="Proteomes" id="UP000319130">
    <property type="component" value="Unassembled WGS sequence"/>
</dbReference>
<comment type="caution">
    <text evidence="1">The sequence shown here is derived from an EMBL/GenBank/DDBJ whole genome shotgun (WGS) entry which is preliminary data.</text>
</comment>
<protein>
    <submittedName>
        <fullName evidence="1">Helix-turn-helix domain-containing protein</fullName>
    </submittedName>
</protein>